<evidence type="ECO:0000259" key="10">
    <source>
        <dbReference type="Pfam" id="PF13622"/>
    </source>
</evidence>
<dbReference type="GO" id="GO:0009062">
    <property type="term" value="P:fatty acid catabolic process"/>
    <property type="evidence" value="ECO:0007669"/>
    <property type="project" value="TreeGrafter"/>
</dbReference>
<evidence type="ECO:0000313" key="11">
    <source>
        <dbReference type="EMBL" id="RJG19721.1"/>
    </source>
</evidence>
<dbReference type="InterPro" id="IPR029069">
    <property type="entry name" value="HotDog_dom_sf"/>
</dbReference>
<comment type="similarity">
    <text evidence="1">Belongs to the C/M/P thioester hydrolase family.</text>
</comment>
<evidence type="ECO:0000256" key="6">
    <source>
        <dbReference type="ARBA" id="ARBA00050943"/>
    </source>
</evidence>
<sequence>MNNAVRELMDLFDLEQLENNLFRGQSQANGQRSVFGGLVAGQALLAASRTVQEDRPVHSLHAYFLRPGDFNAPIVYDVDRIRDGKSFTTRRVNAIQHGRPIFSLASSYQVVEEGASHQAEMPEVPGPDGLESDEAIRIKLVERLPEQYRKDFLTERPVEFRPVTPTDPISPDPKAPIREVWFRVVDKVDANPMTHRALLAYCSDFGLMGTAMLPHGMNFWQPNVQCASIDHAMWFHNDFKIDEWLLYRSDSPFAGGSRGMNFGSIYRQDGTLVASVAQEGLIRLHRSDSPAE</sequence>
<evidence type="ECO:0000259" key="9">
    <source>
        <dbReference type="Pfam" id="PF02551"/>
    </source>
</evidence>
<dbReference type="SUPFAM" id="SSF54637">
    <property type="entry name" value="Thioesterase/thiol ester dehydrase-isomerase"/>
    <property type="match status" value="2"/>
</dbReference>
<comment type="caution">
    <text evidence="11">The sequence shown here is derived from an EMBL/GenBank/DDBJ whole genome shotgun (WGS) entry which is preliminary data.</text>
</comment>
<dbReference type="AlphaFoldDB" id="A0A418Y2F9"/>
<dbReference type="Proteomes" id="UP000283734">
    <property type="component" value="Unassembled WGS sequence"/>
</dbReference>
<dbReference type="Pfam" id="PF13622">
    <property type="entry name" value="4HBT_3"/>
    <property type="match status" value="1"/>
</dbReference>
<reference evidence="11 12" key="1">
    <citation type="submission" date="2018-09" db="EMBL/GenBank/DDBJ databases">
        <title>Alcanivorax profundi sp. nov., isolated from 1000 m-depth seawater of the Mariana Trench.</title>
        <authorList>
            <person name="Liu J."/>
        </authorList>
    </citation>
    <scope>NUCLEOTIDE SEQUENCE [LARGE SCALE GENOMIC DNA]</scope>
    <source>
        <strain evidence="11 12">MTEO17</strain>
    </source>
</reference>
<evidence type="ECO:0000313" key="12">
    <source>
        <dbReference type="Proteomes" id="UP000283734"/>
    </source>
</evidence>
<accession>A0A418Y2F9</accession>
<organism evidence="11 12">
    <name type="scientific">Alcanivorax profundi</name>
    <dbReference type="NCBI Taxonomy" id="2338368"/>
    <lineage>
        <taxon>Bacteria</taxon>
        <taxon>Pseudomonadati</taxon>
        <taxon>Pseudomonadota</taxon>
        <taxon>Gammaproteobacteria</taxon>
        <taxon>Oceanospirillales</taxon>
        <taxon>Alcanivoracaceae</taxon>
        <taxon>Alcanivorax</taxon>
    </lineage>
</organism>
<feature type="domain" description="Acyl-CoA thioesterase-like N-terminal HotDog" evidence="10">
    <location>
        <begin position="30"/>
        <end position="104"/>
    </location>
</feature>
<dbReference type="EMBL" id="QYYA01000001">
    <property type="protein sequence ID" value="RJG19721.1"/>
    <property type="molecule type" value="Genomic_DNA"/>
</dbReference>
<evidence type="ECO:0000256" key="7">
    <source>
        <dbReference type="ARBA" id="ARBA00071120"/>
    </source>
</evidence>
<dbReference type="RefSeq" id="WP_022986356.1">
    <property type="nucleotide sequence ID" value="NZ_CAXGPP010000067.1"/>
</dbReference>
<evidence type="ECO:0000256" key="1">
    <source>
        <dbReference type="ARBA" id="ARBA00006538"/>
    </source>
</evidence>
<dbReference type="InterPro" id="IPR003703">
    <property type="entry name" value="Acyl_CoA_thio"/>
</dbReference>
<comment type="catalytic activity">
    <reaction evidence="6">
        <text>a fatty acyl-CoA + H2O = a fatty acid + CoA + H(+)</text>
        <dbReference type="Rhea" id="RHEA:16781"/>
        <dbReference type="ChEBI" id="CHEBI:15377"/>
        <dbReference type="ChEBI" id="CHEBI:15378"/>
        <dbReference type="ChEBI" id="CHEBI:28868"/>
        <dbReference type="ChEBI" id="CHEBI:57287"/>
        <dbReference type="ChEBI" id="CHEBI:77636"/>
        <dbReference type="EC" id="3.1.2.20"/>
    </reaction>
    <physiologicalReaction direction="left-to-right" evidence="6">
        <dbReference type="Rhea" id="RHEA:16782"/>
    </physiologicalReaction>
</comment>
<evidence type="ECO:0000256" key="8">
    <source>
        <dbReference type="ARBA" id="ARBA00079653"/>
    </source>
</evidence>
<evidence type="ECO:0000256" key="4">
    <source>
        <dbReference type="ARBA" id="ARBA00023098"/>
    </source>
</evidence>
<protein>
    <recommendedName>
        <fullName evidence="7">Acyl-CoA thioesterase 2</fullName>
        <ecNumber evidence="5">3.1.2.20</ecNumber>
    </recommendedName>
    <alternativeName>
        <fullName evidence="8">Thioesterase II</fullName>
    </alternativeName>
</protein>
<comment type="subunit">
    <text evidence="2">Homotetramer.</text>
</comment>
<dbReference type="PANTHER" id="PTHR11066">
    <property type="entry name" value="ACYL-COA THIOESTERASE"/>
    <property type="match status" value="1"/>
</dbReference>
<feature type="domain" description="Acyl-CoA thioesterase 2 C-terminal" evidence="9">
    <location>
        <begin position="150"/>
        <end position="281"/>
    </location>
</feature>
<dbReference type="OrthoDB" id="9781019at2"/>
<evidence type="ECO:0000256" key="5">
    <source>
        <dbReference type="ARBA" id="ARBA00038894"/>
    </source>
</evidence>
<gene>
    <name evidence="11" type="ORF">D4A39_02385</name>
</gene>
<dbReference type="InterPro" id="IPR025652">
    <property type="entry name" value="TesB_C"/>
</dbReference>
<dbReference type="CDD" id="cd03444">
    <property type="entry name" value="Thioesterase_II_repeat1"/>
    <property type="match status" value="1"/>
</dbReference>
<dbReference type="InterPro" id="IPR042171">
    <property type="entry name" value="Acyl-CoA_hotdog"/>
</dbReference>
<dbReference type="Gene3D" id="2.40.160.210">
    <property type="entry name" value="Acyl-CoA thioesterase, double hotdog domain"/>
    <property type="match status" value="1"/>
</dbReference>
<dbReference type="GO" id="GO:0047617">
    <property type="term" value="F:fatty acyl-CoA hydrolase activity"/>
    <property type="evidence" value="ECO:0007669"/>
    <property type="project" value="UniProtKB-EC"/>
</dbReference>
<keyword evidence="12" id="KW-1185">Reference proteome</keyword>
<name>A0A418Y2F9_9GAMM</name>
<dbReference type="GO" id="GO:0006637">
    <property type="term" value="P:acyl-CoA metabolic process"/>
    <property type="evidence" value="ECO:0007669"/>
    <property type="project" value="InterPro"/>
</dbReference>
<proteinExistence type="inferred from homology"/>
<dbReference type="Pfam" id="PF02551">
    <property type="entry name" value="Acyl_CoA_thio"/>
    <property type="match status" value="1"/>
</dbReference>
<evidence type="ECO:0000256" key="3">
    <source>
        <dbReference type="ARBA" id="ARBA00022801"/>
    </source>
</evidence>
<keyword evidence="3" id="KW-0378">Hydrolase</keyword>
<dbReference type="InterPro" id="IPR049449">
    <property type="entry name" value="TesB_ACOT8-like_N"/>
</dbReference>
<dbReference type="GO" id="GO:0005829">
    <property type="term" value="C:cytosol"/>
    <property type="evidence" value="ECO:0007669"/>
    <property type="project" value="TreeGrafter"/>
</dbReference>
<dbReference type="CDD" id="cd03445">
    <property type="entry name" value="Thioesterase_II_repeat2"/>
    <property type="match status" value="1"/>
</dbReference>
<dbReference type="FunFam" id="2.40.160.210:FF:000001">
    <property type="entry name" value="Acyl-CoA thioesterase II"/>
    <property type="match status" value="1"/>
</dbReference>
<dbReference type="PANTHER" id="PTHR11066:SF34">
    <property type="entry name" value="ACYL-COENZYME A THIOESTERASE 8"/>
    <property type="match status" value="1"/>
</dbReference>
<dbReference type="EC" id="3.1.2.20" evidence="5"/>
<evidence type="ECO:0000256" key="2">
    <source>
        <dbReference type="ARBA" id="ARBA00011881"/>
    </source>
</evidence>
<keyword evidence="4" id="KW-0443">Lipid metabolism</keyword>